<dbReference type="KEGG" id="nmg:Nmag_0281"/>
<name>D3SX53_NATMM</name>
<reference evidence="3" key="1">
    <citation type="submission" date="2010-02" db="EMBL/GenBank/DDBJ databases">
        <title>Complete sequence of chromosome of Natrialba magadii ATCC 43099.</title>
        <authorList>
            <consortium name="US DOE Joint Genome Institute"/>
            <person name="Lucas S."/>
            <person name="Copeland A."/>
            <person name="Lapidus A."/>
            <person name="Cheng J.-F."/>
            <person name="Bruce D."/>
            <person name="Goodwin L."/>
            <person name="Pitluck S."/>
            <person name="Davenport K."/>
            <person name="Saunders E."/>
            <person name="Detter J.C."/>
            <person name="Han C."/>
            <person name="Tapia R."/>
            <person name="Land M."/>
            <person name="Hauser L."/>
            <person name="Kyrpides N."/>
            <person name="Mikhailova N."/>
            <person name="De Castro R.E."/>
            <person name="Maupin-Furlow J.A."/>
            <person name="Woyke T."/>
        </authorList>
    </citation>
    <scope>NUCLEOTIDE SEQUENCE [LARGE SCALE GENOMIC DNA]</scope>
    <source>
        <strain evidence="3">ATCC 43099 / DSM 3394 / CCM 3739 / CIP 104546 / IAM 13178 / JCM 8861 / NBRC 102185 / NCIMB 2190 / MS3</strain>
    </source>
</reference>
<evidence type="ECO:0000313" key="3">
    <source>
        <dbReference type="Proteomes" id="UP000001879"/>
    </source>
</evidence>
<dbReference type="STRING" id="547559.Nmag_0281"/>
<organism evidence="1 3">
    <name type="scientific">Natrialba magadii (strain ATCC 43099 / DSM 3394 / CCM 3739 / CIP 104546 / IAM 13178 / JCM 8861 / NBRC 102185 / NCIMB 2190 / MS3)</name>
    <name type="common">Natronobacterium magadii</name>
    <dbReference type="NCBI Taxonomy" id="547559"/>
    <lineage>
        <taxon>Archaea</taxon>
        <taxon>Methanobacteriati</taxon>
        <taxon>Methanobacteriota</taxon>
        <taxon>Stenosarchaea group</taxon>
        <taxon>Halobacteria</taxon>
        <taxon>Halobacteriales</taxon>
        <taxon>Natrialbaceae</taxon>
        <taxon>Natrialba</taxon>
    </lineage>
</organism>
<dbReference type="HOGENOM" id="CLU_2930283_0_0_2"/>
<keyword evidence="3" id="KW-1185">Reference proteome</keyword>
<sequence>MSAEFPDDIPGPESIDCPDCGEEIEAFPVKCSACGCPLWAGVVAGAVQMMSDSEGTPESR</sequence>
<dbReference type="Proteomes" id="UP000011543">
    <property type="component" value="Unassembled WGS sequence"/>
</dbReference>
<dbReference type="PATRIC" id="fig|547559.17.peg.345"/>
<dbReference type="AlphaFoldDB" id="D3SX53"/>
<evidence type="ECO:0000313" key="4">
    <source>
        <dbReference type="Proteomes" id="UP000011543"/>
    </source>
</evidence>
<evidence type="ECO:0000313" key="2">
    <source>
        <dbReference type="EMBL" id="ELY33533.1"/>
    </source>
</evidence>
<dbReference type="Proteomes" id="UP000001879">
    <property type="component" value="Chromosome"/>
</dbReference>
<protein>
    <submittedName>
        <fullName evidence="1">Small CPxCG-related zinc finger protein</fullName>
    </submittedName>
</protein>
<evidence type="ECO:0000313" key="1">
    <source>
        <dbReference type="EMBL" id="ADD03873.1"/>
    </source>
</evidence>
<reference evidence="2 4" key="3">
    <citation type="journal article" date="2014" name="PLoS Genet.">
        <title>Phylogenetically driven sequencing of extremely halophilic archaea reveals strategies for static and dynamic osmo-response.</title>
        <authorList>
            <person name="Becker E.A."/>
            <person name="Seitzer P.M."/>
            <person name="Tritt A."/>
            <person name="Larsen D."/>
            <person name="Krusor M."/>
            <person name="Yao A.I."/>
            <person name="Wu D."/>
            <person name="Madern D."/>
            <person name="Eisen J.A."/>
            <person name="Darling A.E."/>
            <person name="Facciotti M.T."/>
        </authorList>
    </citation>
    <scope>NUCLEOTIDE SEQUENCE [LARGE SCALE GENOMIC DNA]</scope>
    <source>
        <strain evidence="4">ATCC 43099 / DSM 3394 / CCM 3739 / CIP 104546 / IAM 13178 / JCM 8861 / NBRC 102185 / NCIMB 2190 / MS3</strain>
        <strain evidence="2">MS-3</strain>
    </source>
</reference>
<dbReference type="EMBL" id="CP001932">
    <property type="protein sequence ID" value="ADD03873.1"/>
    <property type="molecule type" value="Genomic_DNA"/>
</dbReference>
<dbReference type="EMBL" id="AOHS01000009">
    <property type="protein sequence ID" value="ELY33533.1"/>
    <property type="molecule type" value="Genomic_DNA"/>
</dbReference>
<reference evidence="1 3" key="2">
    <citation type="journal article" date="2012" name="BMC Genomics">
        <title>A comparative genomics perspective on the genetic content of the alkaliphilic haloarchaeon Natrialba magadii ATCC 43099T.</title>
        <authorList>
            <person name="Siddaramappa S."/>
            <person name="Challacombe J.F."/>
            <person name="Decastro R.E."/>
            <person name="Pfeiffer F."/>
            <person name="Sastre D.E."/>
            <person name="Gimenez M.I."/>
            <person name="Paggi R.A."/>
            <person name="Detter J.C."/>
            <person name="Davenport K.W."/>
            <person name="Goodwin L.A."/>
            <person name="Kyrpides N."/>
            <person name="Tapia R."/>
            <person name="Pitluck S."/>
            <person name="Lucas S."/>
            <person name="Woyke T."/>
            <person name="Maupin-Furlow J.A."/>
        </authorList>
    </citation>
    <scope>NUCLEOTIDE SEQUENCE [LARGE SCALE GENOMIC DNA]</scope>
    <source>
        <strain evidence="1">ATCC 43099</strain>
        <strain evidence="3">ATCC 43099 / DSM 3394 / CCM 3739 / CIP 104546 / IAM 13178 / JCM 8861 / NBRC 102185 / NCIMB 2190 / MS3</strain>
    </source>
</reference>
<accession>D3SX53</accession>
<proteinExistence type="predicted"/>
<gene>
    <name evidence="1" type="ordered locus">Nmag_0281</name>
    <name evidence="2" type="ORF">C500_01835</name>
</gene>
<dbReference type="PaxDb" id="547559-Nmag_0281"/>
<reference evidence="1" key="4">
    <citation type="submission" date="2016-09" db="EMBL/GenBank/DDBJ databases">
        <authorList>
            <person name="Pfeiffer F."/>
        </authorList>
    </citation>
    <scope>NUCLEOTIDE SEQUENCE</scope>
    <source>
        <strain evidence="1">ATCC 43099</strain>
    </source>
</reference>